<reference evidence="5 6" key="1">
    <citation type="submission" date="2019-12" db="EMBL/GenBank/DDBJ databases">
        <authorList>
            <person name="Scholz U."/>
            <person name="Mascher M."/>
            <person name="Fiebig A."/>
        </authorList>
    </citation>
    <scope>NUCLEOTIDE SEQUENCE</scope>
</reference>
<dbReference type="PANTHER" id="PTHR47938">
    <property type="entry name" value="RESPIRATORY COMPLEX I CHAPERONE (CIA84), PUTATIVE (AFU_ORTHOLOGUE AFUA_2G06020)-RELATED"/>
    <property type="match status" value="1"/>
</dbReference>
<evidence type="ECO:0000313" key="5">
    <source>
        <dbReference type="EMBL" id="CAA2633830.1"/>
    </source>
</evidence>
<dbReference type="Proteomes" id="UP001189122">
    <property type="component" value="Unassembled WGS sequence"/>
</dbReference>
<dbReference type="AlphaFoldDB" id="A0A7I8JRZ1"/>
<feature type="repeat" description="PPR" evidence="3">
    <location>
        <begin position="199"/>
        <end position="233"/>
    </location>
</feature>
<evidence type="ECO:0000256" key="2">
    <source>
        <dbReference type="ARBA" id="ARBA00022737"/>
    </source>
</evidence>
<feature type="repeat" description="PPR" evidence="3">
    <location>
        <begin position="400"/>
        <end position="434"/>
    </location>
</feature>
<dbReference type="Pfam" id="PF13041">
    <property type="entry name" value="PPR_2"/>
    <property type="match status" value="3"/>
</dbReference>
<dbReference type="PROSITE" id="PS51375">
    <property type="entry name" value="PPR"/>
    <property type="match status" value="8"/>
</dbReference>
<dbReference type="InterPro" id="IPR011990">
    <property type="entry name" value="TPR-like_helical_dom_sf"/>
</dbReference>
<evidence type="ECO:0000313" key="6">
    <source>
        <dbReference type="Proteomes" id="UP001189122"/>
    </source>
</evidence>
<dbReference type="GO" id="GO:0003729">
    <property type="term" value="F:mRNA binding"/>
    <property type="evidence" value="ECO:0007669"/>
    <property type="project" value="TreeGrafter"/>
</dbReference>
<dbReference type="Gene3D" id="1.25.40.10">
    <property type="entry name" value="Tetratricopeptide repeat domain"/>
    <property type="match status" value="5"/>
</dbReference>
<gene>
    <name evidence="5" type="ORF">SI7747_17019310</name>
</gene>
<name>A0A7I8JRZ1_SPIIN</name>
<dbReference type="Pfam" id="PF12854">
    <property type="entry name" value="PPR_1"/>
    <property type="match status" value="2"/>
</dbReference>
<dbReference type="EMBL" id="CACRZD030000017">
    <property type="protein sequence ID" value="CAA6672894.1"/>
    <property type="molecule type" value="Genomic_DNA"/>
</dbReference>
<feature type="repeat" description="PPR" evidence="3">
    <location>
        <begin position="516"/>
        <end position="550"/>
    </location>
</feature>
<keyword evidence="6" id="KW-1185">Reference proteome</keyword>
<keyword evidence="2" id="KW-0677">Repeat</keyword>
<protein>
    <submittedName>
        <fullName evidence="5">Uncharacterized protein</fullName>
    </submittedName>
</protein>
<feature type="repeat" description="PPR" evidence="3">
    <location>
        <begin position="364"/>
        <end position="399"/>
    </location>
</feature>
<comment type="similarity">
    <text evidence="1">Belongs to the PPR family. P subfamily.</text>
</comment>
<dbReference type="InterPro" id="IPR002885">
    <property type="entry name" value="PPR_rpt"/>
</dbReference>
<dbReference type="EMBL" id="LR743604">
    <property type="protein sequence ID" value="CAA2633830.1"/>
    <property type="molecule type" value="Genomic_DNA"/>
</dbReference>
<dbReference type="NCBIfam" id="TIGR00756">
    <property type="entry name" value="PPR"/>
    <property type="match status" value="8"/>
</dbReference>
<evidence type="ECO:0000256" key="3">
    <source>
        <dbReference type="PROSITE-ProRule" id="PRU00708"/>
    </source>
</evidence>
<sequence length="616" mass="69334">MAGYITRRPFSASPRLCRRIPQTENEIVKMFKLPSVSDGGGDRWGDPVRQDPWRPPRSRRATSARALDERFLRILKIFRWGPDAEKALEVMLLRVDHRLVLEILTADVEISTKLHFFRWAGKRKNFQHDASTYMALIRCLDEARLAGEMWNAIQDMVRSPCAIGPAELSEIVRILGGAKMVDKACTIFYQIKTRKCRATAMAYNAMIGVLMQEGHLEKVHEIYNEMCDEGGGCLPDTVTYESLIAAFCKLGRGDSAVRLFEEMKENHLQPTPKIYNTLMSMFFKSGQGYLLRSECLHLHRTNQGPGGAGRTDDAYKVFADMRRRGCNPDTVLINNLINIMSKAGRLEDALKLFDEMKALHCPPNVVTYNTIIKSLFDSKSDAAEASHWFEKMKENGILPSAFTYSILIDGLCKTNRVEYALRLLEEMDERGFPPCPAAYCTIRGGGELFHELRENCGLSSSRVYAVMIKHLGKCGRLDDALDLFSEMKKLGCTPDVFAYNALMAGMIMQEHGCAPDLNSHNIILNGLGKIGGPKPAMEMLSRMKTSEVKPDAVSYNTVLGSLSRAGMLEEAARLMKEMRLNGFDYDLINIRRSSRQWGKSTMNPSARSHNYTVCSL</sequence>
<feature type="compositionally biased region" description="Basic and acidic residues" evidence="4">
    <location>
        <begin position="40"/>
        <end position="54"/>
    </location>
</feature>
<feature type="repeat" description="PPR" evidence="3">
    <location>
        <begin position="236"/>
        <end position="270"/>
    </location>
</feature>
<evidence type="ECO:0000256" key="1">
    <source>
        <dbReference type="ARBA" id="ARBA00007626"/>
    </source>
</evidence>
<accession>A0A7I8JRZ1</accession>
<dbReference type="Pfam" id="PF01535">
    <property type="entry name" value="PPR"/>
    <property type="match status" value="2"/>
</dbReference>
<organism evidence="5">
    <name type="scientific">Spirodela intermedia</name>
    <name type="common">Intermediate duckweed</name>
    <dbReference type="NCBI Taxonomy" id="51605"/>
    <lineage>
        <taxon>Eukaryota</taxon>
        <taxon>Viridiplantae</taxon>
        <taxon>Streptophyta</taxon>
        <taxon>Embryophyta</taxon>
        <taxon>Tracheophyta</taxon>
        <taxon>Spermatophyta</taxon>
        <taxon>Magnoliopsida</taxon>
        <taxon>Liliopsida</taxon>
        <taxon>Araceae</taxon>
        <taxon>Lemnoideae</taxon>
        <taxon>Spirodela</taxon>
    </lineage>
</organism>
<feature type="repeat" description="PPR" evidence="3">
    <location>
        <begin position="551"/>
        <end position="585"/>
    </location>
</feature>
<feature type="repeat" description="PPR" evidence="3">
    <location>
        <begin position="329"/>
        <end position="363"/>
    </location>
</feature>
<evidence type="ECO:0000256" key="4">
    <source>
        <dbReference type="SAM" id="MobiDB-lite"/>
    </source>
</evidence>
<feature type="region of interest" description="Disordered" evidence="4">
    <location>
        <begin position="38"/>
        <end position="61"/>
    </location>
</feature>
<feature type="repeat" description="PPR" evidence="3">
    <location>
        <begin position="460"/>
        <end position="494"/>
    </location>
</feature>
<proteinExistence type="inferred from homology"/>
<dbReference type="PANTHER" id="PTHR47938:SF35">
    <property type="entry name" value="PENTATRICOPEPTIDE REPEAT-CONTAINING PROTEIN 4, MITOCHONDRIAL-RELATED"/>
    <property type="match status" value="1"/>
</dbReference>